<dbReference type="OrthoDB" id="7211215at2"/>
<organism evidence="11 12">
    <name type="scientific">Amaricoccus solimangrovi</name>
    <dbReference type="NCBI Taxonomy" id="2589815"/>
    <lineage>
        <taxon>Bacteria</taxon>
        <taxon>Pseudomonadati</taxon>
        <taxon>Pseudomonadota</taxon>
        <taxon>Alphaproteobacteria</taxon>
        <taxon>Rhodobacterales</taxon>
        <taxon>Paracoccaceae</taxon>
        <taxon>Amaricoccus</taxon>
    </lineage>
</organism>
<sequence>MTLRIADTFTAALTRLTAQEQAAAKQAAFDLQVDPSAPGLSLHRVDRSRDRDFWTARVTRDLRIVLHKRGPDTLLAWVGHHDDAYDWAARRRLEVHPTTGAAQLVEVRERVEEIRVHATPSTPAAVAPPALFARTPEETLLRCGVPPDWLADVRAATEDTLFDLTDHLPAEAMEALLNLAVGIEPATPAPPADPFAHPDAQRRFRPLVDEEELRRALDAPWERWTIFLHPAQREFVTRDFAGPARVTGSAGTGKTVVALHRAVRLARDDPSARVLLTTYNALLAEGLRRKLALLGAPPNLTASDLRAVALTEHERLLGPVRIATEAEVHEVLASAADGQPVDAGFLRDEWRLVVDARDIRDPAIYRDLPRHGRKTRLTGDRREALWAIFDRVRGLLAERGLKTYAGALHDTARALVEAGARPFDHIVVDEAQDLSLAELRFLHAACAREANGLFFAGDIGQRIFRPAFAWSAEGVEIRGRSRSLKVNYRTSHQIRRRSDHLLPARLLELDGGEEDRTGVQSVFEGPAPSVRVFQSAEEEASAVARWIGEAIDAGIAPEEIGVLVRSPDELDRALKATRLAGRPGEKLVGRAAPPSGQIALAPMHLAKGLEFRAVAVMACDAGVIPSEARLLEANDERALEEVYATERHLLYVACTRARERLMVSGVTPVSEYLEDLLDEGPA</sequence>
<dbReference type="PROSITE" id="PS51198">
    <property type="entry name" value="UVRD_HELICASE_ATP_BIND"/>
    <property type="match status" value="1"/>
</dbReference>
<dbReference type="InterPro" id="IPR014016">
    <property type="entry name" value="UvrD-like_ATP-bd"/>
</dbReference>
<evidence type="ECO:0000256" key="2">
    <source>
        <dbReference type="ARBA" id="ARBA00022801"/>
    </source>
</evidence>
<dbReference type="InterPro" id="IPR014017">
    <property type="entry name" value="DNA_helicase_UvrD-like_C"/>
</dbReference>
<keyword evidence="1 9" id="KW-0547">Nucleotide-binding</keyword>
<evidence type="ECO:0000259" key="10">
    <source>
        <dbReference type="PROSITE" id="PS51198"/>
    </source>
</evidence>
<evidence type="ECO:0000256" key="3">
    <source>
        <dbReference type="ARBA" id="ARBA00022806"/>
    </source>
</evidence>
<gene>
    <name evidence="11" type="ORF">FJM51_20610</name>
</gene>
<keyword evidence="3 9" id="KW-0347">Helicase</keyword>
<keyword evidence="2 9" id="KW-0378">Hydrolase</keyword>
<proteinExistence type="predicted"/>
<comment type="catalytic activity">
    <reaction evidence="8">
        <text>ATP + H2O = ADP + phosphate + H(+)</text>
        <dbReference type="Rhea" id="RHEA:13065"/>
        <dbReference type="ChEBI" id="CHEBI:15377"/>
        <dbReference type="ChEBI" id="CHEBI:15378"/>
        <dbReference type="ChEBI" id="CHEBI:30616"/>
        <dbReference type="ChEBI" id="CHEBI:43474"/>
        <dbReference type="ChEBI" id="CHEBI:456216"/>
        <dbReference type="EC" id="5.6.2.4"/>
    </reaction>
</comment>
<evidence type="ECO:0000256" key="8">
    <source>
        <dbReference type="ARBA" id="ARBA00048988"/>
    </source>
</evidence>
<dbReference type="GO" id="GO:0005524">
    <property type="term" value="F:ATP binding"/>
    <property type="evidence" value="ECO:0007669"/>
    <property type="project" value="UniProtKB-UniRule"/>
</dbReference>
<dbReference type="PANTHER" id="PTHR11070">
    <property type="entry name" value="UVRD / RECB / PCRA DNA HELICASE FAMILY MEMBER"/>
    <property type="match status" value="1"/>
</dbReference>
<evidence type="ECO:0000256" key="6">
    <source>
        <dbReference type="ARBA" id="ARBA00034617"/>
    </source>
</evidence>
<dbReference type="GO" id="GO:0005829">
    <property type="term" value="C:cytosol"/>
    <property type="evidence" value="ECO:0007669"/>
    <property type="project" value="TreeGrafter"/>
</dbReference>
<keyword evidence="5" id="KW-0413">Isomerase</keyword>
<dbReference type="SUPFAM" id="SSF52540">
    <property type="entry name" value="P-loop containing nucleoside triphosphate hydrolases"/>
    <property type="match status" value="1"/>
</dbReference>
<feature type="binding site" evidence="9">
    <location>
        <begin position="248"/>
        <end position="255"/>
    </location>
    <ligand>
        <name>ATP</name>
        <dbReference type="ChEBI" id="CHEBI:30616"/>
    </ligand>
</feature>
<reference evidence="11 12" key="1">
    <citation type="submission" date="2019-06" db="EMBL/GenBank/DDBJ databases">
        <title>A novel bacterium of genus Amaricoccus, isolated from marine sediment.</title>
        <authorList>
            <person name="Huang H."/>
            <person name="Mo K."/>
            <person name="Hu Y."/>
        </authorList>
    </citation>
    <scope>NUCLEOTIDE SEQUENCE [LARGE SCALE GENOMIC DNA]</scope>
    <source>
        <strain evidence="11 12">HB172011</strain>
    </source>
</reference>
<dbReference type="GO" id="GO:0043138">
    <property type="term" value="F:3'-5' DNA helicase activity"/>
    <property type="evidence" value="ECO:0007669"/>
    <property type="project" value="UniProtKB-EC"/>
</dbReference>
<accession>A0A501WJG6</accession>
<dbReference type="PANTHER" id="PTHR11070:SF45">
    <property type="entry name" value="DNA 3'-5' HELICASE"/>
    <property type="match status" value="1"/>
</dbReference>
<comment type="catalytic activity">
    <reaction evidence="6">
        <text>Couples ATP hydrolysis with the unwinding of duplex DNA by translocating in the 3'-5' direction.</text>
        <dbReference type="EC" id="5.6.2.4"/>
    </reaction>
</comment>
<evidence type="ECO:0000256" key="4">
    <source>
        <dbReference type="ARBA" id="ARBA00022840"/>
    </source>
</evidence>
<dbReference type="InterPro" id="IPR000212">
    <property type="entry name" value="DNA_helicase_UvrD/REP"/>
</dbReference>
<keyword evidence="12" id="KW-1185">Reference proteome</keyword>
<dbReference type="GO" id="GO:0016887">
    <property type="term" value="F:ATP hydrolysis activity"/>
    <property type="evidence" value="ECO:0007669"/>
    <property type="project" value="RHEA"/>
</dbReference>
<feature type="domain" description="UvrD-like helicase ATP-binding" evidence="10">
    <location>
        <begin position="227"/>
        <end position="491"/>
    </location>
</feature>
<evidence type="ECO:0000256" key="9">
    <source>
        <dbReference type="PROSITE-ProRule" id="PRU00560"/>
    </source>
</evidence>
<dbReference type="Pfam" id="PF13361">
    <property type="entry name" value="UvrD_C"/>
    <property type="match status" value="1"/>
</dbReference>
<name>A0A501WJG6_9RHOB</name>
<dbReference type="Proteomes" id="UP000319255">
    <property type="component" value="Unassembled WGS sequence"/>
</dbReference>
<dbReference type="GO" id="GO:0000725">
    <property type="term" value="P:recombinational repair"/>
    <property type="evidence" value="ECO:0007669"/>
    <property type="project" value="TreeGrafter"/>
</dbReference>
<evidence type="ECO:0000256" key="1">
    <source>
        <dbReference type="ARBA" id="ARBA00022741"/>
    </source>
</evidence>
<evidence type="ECO:0000313" key="11">
    <source>
        <dbReference type="EMBL" id="TPE47171.1"/>
    </source>
</evidence>
<dbReference type="GO" id="GO:0003677">
    <property type="term" value="F:DNA binding"/>
    <property type="evidence" value="ECO:0007669"/>
    <property type="project" value="InterPro"/>
</dbReference>
<dbReference type="Pfam" id="PF13245">
    <property type="entry name" value="AAA_19"/>
    <property type="match status" value="1"/>
</dbReference>
<dbReference type="RefSeq" id="WP_140456015.1">
    <property type="nucleotide sequence ID" value="NZ_VFRP01000034.1"/>
</dbReference>
<comment type="caution">
    <text evidence="11">The sequence shown here is derived from an EMBL/GenBank/DDBJ whole genome shotgun (WGS) entry which is preliminary data.</text>
</comment>
<evidence type="ECO:0000313" key="12">
    <source>
        <dbReference type="Proteomes" id="UP000319255"/>
    </source>
</evidence>
<dbReference type="InterPro" id="IPR027417">
    <property type="entry name" value="P-loop_NTPase"/>
</dbReference>
<dbReference type="EC" id="5.6.2.4" evidence="7"/>
<keyword evidence="4 9" id="KW-0067">ATP-binding</keyword>
<evidence type="ECO:0000256" key="5">
    <source>
        <dbReference type="ARBA" id="ARBA00023235"/>
    </source>
</evidence>
<dbReference type="Gene3D" id="3.40.50.300">
    <property type="entry name" value="P-loop containing nucleotide triphosphate hydrolases"/>
    <property type="match status" value="2"/>
</dbReference>
<dbReference type="EMBL" id="VFRP01000034">
    <property type="protein sequence ID" value="TPE47171.1"/>
    <property type="molecule type" value="Genomic_DNA"/>
</dbReference>
<dbReference type="AlphaFoldDB" id="A0A501WJG6"/>
<protein>
    <recommendedName>
        <fullName evidence="7">DNA 3'-5' helicase</fullName>
        <ecNumber evidence="7">5.6.2.4</ecNumber>
    </recommendedName>
</protein>
<evidence type="ECO:0000256" key="7">
    <source>
        <dbReference type="ARBA" id="ARBA00034808"/>
    </source>
</evidence>